<dbReference type="EMBL" id="JABWDY010040650">
    <property type="protein sequence ID" value="KAF5177978.1"/>
    <property type="molecule type" value="Genomic_DNA"/>
</dbReference>
<comment type="caution">
    <text evidence="4">The sequence shown here is derived from an EMBL/GenBank/DDBJ whole genome shotgun (WGS) entry which is preliminary data.</text>
</comment>
<dbReference type="GO" id="GO:0140662">
    <property type="term" value="F:ATP-dependent protein folding chaperone"/>
    <property type="evidence" value="ECO:0007669"/>
    <property type="project" value="InterPro"/>
</dbReference>
<sequence>MAKILFDIGKNPYFADRDIFYAGRVIEEDLQRVVAATEGTVQTYVNNVIDEFIEEAERSLHDAIMIVRRALKNSTVVAGGGAIDMEISRYLRQHARTIAVKSQLFINSYAKAFEVCILIGYNVVLQLVDSREGRDMIKQMGAVAIIARNTEGNVLSGGTKGIQTSQAEEAAFLATEMAVI</sequence>
<dbReference type="AlphaFoldDB" id="A0A7J6UZV0"/>
<keyword evidence="1" id="KW-0547">Nucleotide-binding</keyword>
<dbReference type="Gene3D" id="1.10.560.10">
    <property type="entry name" value="GroEL-like equatorial domain"/>
    <property type="match status" value="1"/>
</dbReference>
<protein>
    <submittedName>
        <fullName evidence="4">T-complex protein 1 subunit eta</fullName>
    </submittedName>
</protein>
<dbReference type="Pfam" id="PF00118">
    <property type="entry name" value="Cpn60_TCP1"/>
    <property type="match status" value="1"/>
</dbReference>
<evidence type="ECO:0000313" key="4">
    <source>
        <dbReference type="EMBL" id="KAF5177978.1"/>
    </source>
</evidence>
<dbReference type="GO" id="GO:0005524">
    <property type="term" value="F:ATP binding"/>
    <property type="evidence" value="ECO:0007669"/>
    <property type="project" value="UniProtKB-KW"/>
</dbReference>
<proteinExistence type="predicted"/>
<keyword evidence="5" id="KW-1185">Reference proteome</keyword>
<dbReference type="Proteomes" id="UP000554482">
    <property type="component" value="Unassembled WGS sequence"/>
</dbReference>
<evidence type="ECO:0000313" key="5">
    <source>
        <dbReference type="Proteomes" id="UP000554482"/>
    </source>
</evidence>
<gene>
    <name evidence="4" type="ORF">FRX31_032435</name>
</gene>
<dbReference type="InterPro" id="IPR017998">
    <property type="entry name" value="Chaperone_TCP-1"/>
</dbReference>
<dbReference type="OrthoDB" id="10248520at2759"/>
<name>A0A7J6UZV0_THATH</name>
<dbReference type="SUPFAM" id="SSF48592">
    <property type="entry name" value="GroEL equatorial domain-like"/>
    <property type="match status" value="1"/>
</dbReference>
<dbReference type="InterPro" id="IPR027410">
    <property type="entry name" value="TCP-1-like_intermed_sf"/>
</dbReference>
<reference evidence="4 5" key="1">
    <citation type="submission" date="2020-06" db="EMBL/GenBank/DDBJ databases">
        <title>Transcriptomic and genomic resources for Thalictrum thalictroides and T. hernandezii: Facilitating candidate gene discovery in an emerging model plant lineage.</title>
        <authorList>
            <person name="Arias T."/>
            <person name="Riano-Pachon D.M."/>
            <person name="Di Stilio V.S."/>
        </authorList>
    </citation>
    <scope>NUCLEOTIDE SEQUENCE [LARGE SCALE GENOMIC DNA]</scope>
    <source>
        <strain evidence="5">cv. WT478/WT964</strain>
        <tissue evidence="4">Leaves</tissue>
    </source>
</reference>
<keyword evidence="3" id="KW-0143">Chaperone</keyword>
<dbReference type="InterPro" id="IPR002423">
    <property type="entry name" value="Cpn60/GroEL/TCP-1"/>
</dbReference>
<dbReference type="PANTHER" id="PTHR11353">
    <property type="entry name" value="CHAPERONIN"/>
    <property type="match status" value="1"/>
</dbReference>
<organism evidence="4 5">
    <name type="scientific">Thalictrum thalictroides</name>
    <name type="common">Rue-anemone</name>
    <name type="synonym">Anemone thalictroides</name>
    <dbReference type="NCBI Taxonomy" id="46969"/>
    <lineage>
        <taxon>Eukaryota</taxon>
        <taxon>Viridiplantae</taxon>
        <taxon>Streptophyta</taxon>
        <taxon>Embryophyta</taxon>
        <taxon>Tracheophyta</taxon>
        <taxon>Spermatophyta</taxon>
        <taxon>Magnoliopsida</taxon>
        <taxon>Ranunculales</taxon>
        <taxon>Ranunculaceae</taxon>
        <taxon>Thalictroideae</taxon>
        <taxon>Thalictrum</taxon>
    </lineage>
</organism>
<evidence type="ECO:0000256" key="2">
    <source>
        <dbReference type="ARBA" id="ARBA00022840"/>
    </source>
</evidence>
<evidence type="ECO:0000256" key="3">
    <source>
        <dbReference type="ARBA" id="ARBA00023186"/>
    </source>
</evidence>
<keyword evidence="2" id="KW-0067">ATP-binding</keyword>
<dbReference type="Gene3D" id="3.30.260.10">
    <property type="entry name" value="TCP-1-like chaperonin intermediate domain"/>
    <property type="match status" value="1"/>
</dbReference>
<dbReference type="InterPro" id="IPR027413">
    <property type="entry name" value="GROEL-like_equatorial_sf"/>
</dbReference>
<accession>A0A7J6UZV0</accession>
<evidence type="ECO:0000256" key="1">
    <source>
        <dbReference type="ARBA" id="ARBA00022741"/>
    </source>
</evidence>